<organism evidence="1 2">
    <name type="scientific">Tindallia californiensis</name>
    <dbReference type="NCBI Taxonomy" id="159292"/>
    <lineage>
        <taxon>Bacteria</taxon>
        <taxon>Bacillati</taxon>
        <taxon>Bacillota</taxon>
        <taxon>Clostridia</taxon>
        <taxon>Peptostreptococcales</taxon>
        <taxon>Tindalliaceae</taxon>
        <taxon>Tindallia</taxon>
    </lineage>
</organism>
<proteinExistence type="predicted"/>
<gene>
    <name evidence="1" type="ORF">SAMN05192546_104201</name>
</gene>
<dbReference type="RefSeq" id="WP_093312742.1">
    <property type="nucleotide sequence ID" value="NZ_FNPV01000004.1"/>
</dbReference>
<reference evidence="1 2" key="1">
    <citation type="submission" date="2016-10" db="EMBL/GenBank/DDBJ databases">
        <authorList>
            <person name="de Groot N.N."/>
        </authorList>
    </citation>
    <scope>NUCLEOTIDE SEQUENCE [LARGE SCALE GENOMIC DNA]</scope>
    <source>
        <strain evidence="1 2">APO</strain>
    </source>
</reference>
<evidence type="ECO:0000313" key="2">
    <source>
        <dbReference type="Proteomes" id="UP000199230"/>
    </source>
</evidence>
<dbReference type="Proteomes" id="UP000199230">
    <property type="component" value="Unassembled WGS sequence"/>
</dbReference>
<name>A0A1H3MP25_9FIRM</name>
<dbReference type="STRING" id="159292.SAMN05192546_104201"/>
<keyword evidence="2" id="KW-1185">Reference proteome</keyword>
<protein>
    <submittedName>
        <fullName evidence="1">Uncharacterized protein</fullName>
    </submittedName>
</protein>
<dbReference type="PROSITE" id="PS51257">
    <property type="entry name" value="PROKAR_LIPOPROTEIN"/>
    <property type="match status" value="1"/>
</dbReference>
<dbReference type="EMBL" id="FNPV01000004">
    <property type="protein sequence ID" value="SDY77849.1"/>
    <property type="molecule type" value="Genomic_DNA"/>
</dbReference>
<accession>A0A1H3MP25</accession>
<dbReference type="AlphaFoldDB" id="A0A1H3MP25"/>
<evidence type="ECO:0000313" key="1">
    <source>
        <dbReference type="EMBL" id="SDY77849.1"/>
    </source>
</evidence>
<sequence length="72" mass="7808">MKRTSVLIRYGGGKRGKVILMLLVTIFTIGGCQLSEPKLTEGEVDMNKERKTPTNGIDEKPKVTALATFGLG</sequence>